<evidence type="ECO:0000313" key="3">
    <source>
        <dbReference type="Proteomes" id="UP000698800"/>
    </source>
</evidence>
<feature type="compositionally biased region" description="Basic and acidic residues" evidence="1">
    <location>
        <begin position="257"/>
        <end position="276"/>
    </location>
</feature>
<feature type="region of interest" description="Disordered" evidence="1">
    <location>
        <begin position="446"/>
        <end position="496"/>
    </location>
</feature>
<name>A0A9P8L0W8_9PEZI</name>
<sequence length="770" mass="82999">MASSPPKRRKTSPIKSIPINATPQHQGAPVRDAPNTAPRRASFLSPTKASLARFNPALLERPKSAGGERPQSRGGGGKPVDTSALEIPAATNGIEKDTENGYDGTTSAANPVREPAEEQNGGKSPSPSAGAGSPGRIARSGSKQRLRASPRRRSRTPVRTSPPAEETREPLAAVSGDVDQTVKENARPPPAGDSGSQVMRALQALAQLDGTSDRRRAQGSDETPQALARGDGTTEEREAGEPERPLQASAQLGGTNDGRESEEPEEPEKALQDRTQSDGTNEEPEDEEPELPPTPSQRGLADPVVSRPPAGLLNTPSKRPRKNRALGEALASSPIKLRPARRAVTSPRKGMSPRPVGQNLEPGVAGTRRRRLESPESAERGGALSLKRRKRDDLREQLRKLQDEVAMYEEQAELAREIRGEAAEPPIDPANEEDRGKIISLLLKSNDRGLNPPKSPQPLSLSLLNNFLPFSKPPPASSTVQSPPSPQGPIPSHRPIDLANPLPYLTLFTPLSFTSTTTLLPPPSQSTTQTTTAPKPPAVPPMRHHHLIKAHSPHHLLTTTISLTVNTSALLVTDLQIPSLSTWAEPELGSFVRELARSRRDVPSVCWAMGRYWEVARRRAKCWWGCEGAFGDLLGGASAKGGNSNDAPHNNRKGGKGKHQHPTLVEDGHDDDSGPQPTRRDLARYLGLTTLRLHRNDVELLVRWNIAFDWTGEPESTVSAMARAPAAWRRADERESLGGIPEVFEGLVRERGVLGGVRGVVGLLFPGDGW</sequence>
<accession>A0A9P8L0W8</accession>
<feature type="region of interest" description="Disordered" evidence="1">
    <location>
        <begin position="640"/>
        <end position="678"/>
    </location>
</feature>
<feature type="region of interest" description="Disordered" evidence="1">
    <location>
        <begin position="1"/>
        <end position="393"/>
    </location>
</feature>
<gene>
    <name evidence="2" type="ORF">FGG08_005966</name>
</gene>
<organism evidence="2 3">
    <name type="scientific">Glutinoglossum americanum</name>
    <dbReference type="NCBI Taxonomy" id="1670608"/>
    <lineage>
        <taxon>Eukaryota</taxon>
        <taxon>Fungi</taxon>
        <taxon>Dikarya</taxon>
        <taxon>Ascomycota</taxon>
        <taxon>Pezizomycotina</taxon>
        <taxon>Geoglossomycetes</taxon>
        <taxon>Geoglossales</taxon>
        <taxon>Geoglossaceae</taxon>
        <taxon>Glutinoglossum</taxon>
    </lineage>
</organism>
<dbReference type="EMBL" id="JAGHQL010000156">
    <property type="protein sequence ID" value="KAH0537224.1"/>
    <property type="molecule type" value="Genomic_DNA"/>
</dbReference>
<protein>
    <submittedName>
        <fullName evidence="2">Uncharacterized protein</fullName>
    </submittedName>
</protein>
<feature type="compositionally biased region" description="Low complexity" evidence="1">
    <location>
        <begin position="516"/>
        <end position="533"/>
    </location>
</feature>
<feature type="compositionally biased region" description="Low complexity" evidence="1">
    <location>
        <begin position="121"/>
        <end position="141"/>
    </location>
</feature>
<dbReference type="AlphaFoldDB" id="A0A9P8L0W8"/>
<feature type="compositionally biased region" description="Basic residues" evidence="1">
    <location>
        <begin position="1"/>
        <end position="12"/>
    </location>
</feature>
<dbReference type="OrthoDB" id="4160836at2759"/>
<keyword evidence="3" id="KW-1185">Reference proteome</keyword>
<evidence type="ECO:0000313" key="2">
    <source>
        <dbReference type="EMBL" id="KAH0537224.1"/>
    </source>
</evidence>
<proteinExistence type="predicted"/>
<comment type="caution">
    <text evidence="2">The sequence shown here is derived from an EMBL/GenBank/DDBJ whole genome shotgun (WGS) entry which is preliminary data.</text>
</comment>
<feature type="compositionally biased region" description="Basic and acidic residues" evidence="1">
    <location>
        <begin position="232"/>
        <end position="244"/>
    </location>
</feature>
<feature type="compositionally biased region" description="Basic residues" evidence="1">
    <location>
        <begin position="650"/>
        <end position="661"/>
    </location>
</feature>
<feature type="compositionally biased region" description="Acidic residues" evidence="1">
    <location>
        <begin position="280"/>
        <end position="290"/>
    </location>
</feature>
<evidence type="ECO:0000256" key="1">
    <source>
        <dbReference type="SAM" id="MobiDB-lite"/>
    </source>
</evidence>
<dbReference type="Proteomes" id="UP000698800">
    <property type="component" value="Unassembled WGS sequence"/>
</dbReference>
<feature type="compositionally biased region" description="Low complexity" evidence="1">
    <location>
        <begin position="457"/>
        <end position="470"/>
    </location>
</feature>
<feature type="compositionally biased region" description="Basic residues" evidence="1">
    <location>
        <begin position="142"/>
        <end position="156"/>
    </location>
</feature>
<reference evidence="2" key="1">
    <citation type="submission" date="2021-03" db="EMBL/GenBank/DDBJ databases">
        <title>Comparative genomics and phylogenomic investigation of the class Geoglossomycetes provide insights into ecological specialization and systematics.</title>
        <authorList>
            <person name="Melie T."/>
            <person name="Pirro S."/>
            <person name="Miller A.N."/>
            <person name="Quandt A."/>
        </authorList>
    </citation>
    <scope>NUCLEOTIDE SEQUENCE</scope>
    <source>
        <strain evidence="2">GBOQ0MN5Z8</strain>
    </source>
</reference>
<feature type="region of interest" description="Disordered" evidence="1">
    <location>
        <begin position="516"/>
        <end position="539"/>
    </location>
</feature>